<dbReference type="Proteomes" id="UP000225706">
    <property type="component" value="Unassembled WGS sequence"/>
</dbReference>
<evidence type="ECO:0000313" key="2">
    <source>
        <dbReference type="Proteomes" id="UP000225706"/>
    </source>
</evidence>
<sequence>MQRIDRELSSELVESPVNPAFINISAPLMGNKNPFFTLQLNGEGLWQWRKLHSHSQVFDSLQASLVKVGYELSSSARSRVGMAVYRRVDYIVKKARGVKNNATRQAERSQYWCQVALHADEITQMPGDIIHRLKKENEELMLVISGTVNFKQGLYGVAGTPVCGFPASRAGNSGEPEYRFPDIVSSGKKLRNQVVKIK</sequence>
<organism evidence="1 2">
    <name type="scientific">Stylophora pistillata</name>
    <name type="common">Smooth cauliflower coral</name>
    <dbReference type="NCBI Taxonomy" id="50429"/>
    <lineage>
        <taxon>Eukaryota</taxon>
        <taxon>Metazoa</taxon>
        <taxon>Cnidaria</taxon>
        <taxon>Anthozoa</taxon>
        <taxon>Hexacorallia</taxon>
        <taxon>Scleractinia</taxon>
        <taxon>Astrocoeniina</taxon>
        <taxon>Pocilloporidae</taxon>
        <taxon>Stylophora</taxon>
    </lineage>
</organism>
<proteinExistence type="predicted"/>
<dbReference type="AlphaFoldDB" id="A0A2B4RI36"/>
<evidence type="ECO:0000313" key="1">
    <source>
        <dbReference type="EMBL" id="PFX17271.1"/>
    </source>
</evidence>
<keyword evidence="2" id="KW-1185">Reference proteome</keyword>
<dbReference type="EMBL" id="LSMT01000484">
    <property type="protein sequence ID" value="PFX17271.1"/>
    <property type="molecule type" value="Genomic_DNA"/>
</dbReference>
<accession>A0A2B4RI36</accession>
<protein>
    <submittedName>
        <fullName evidence="1">Uncharacterized protein</fullName>
    </submittedName>
</protein>
<comment type="caution">
    <text evidence="1">The sequence shown here is derived from an EMBL/GenBank/DDBJ whole genome shotgun (WGS) entry which is preliminary data.</text>
</comment>
<name>A0A2B4RI36_STYPI</name>
<gene>
    <name evidence="1" type="ORF">AWC38_SpisGene18418</name>
</gene>
<reference evidence="2" key="1">
    <citation type="journal article" date="2017" name="bioRxiv">
        <title>Comparative analysis of the genomes of Stylophora pistillata and Acropora digitifera provides evidence for extensive differences between species of corals.</title>
        <authorList>
            <person name="Voolstra C.R."/>
            <person name="Li Y."/>
            <person name="Liew Y.J."/>
            <person name="Baumgarten S."/>
            <person name="Zoccola D."/>
            <person name="Flot J.-F."/>
            <person name="Tambutte S."/>
            <person name="Allemand D."/>
            <person name="Aranda M."/>
        </authorList>
    </citation>
    <scope>NUCLEOTIDE SEQUENCE [LARGE SCALE GENOMIC DNA]</scope>
</reference>